<reference evidence="1" key="2">
    <citation type="submission" date="2020-11" db="EMBL/GenBank/DDBJ databases">
        <authorList>
            <person name="McCartney M.A."/>
            <person name="Auch B."/>
            <person name="Kono T."/>
            <person name="Mallez S."/>
            <person name="Becker A."/>
            <person name="Gohl D.M."/>
            <person name="Silverstein K.A.T."/>
            <person name="Koren S."/>
            <person name="Bechman K.B."/>
            <person name="Herman A."/>
            <person name="Abrahante J.E."/>
            <person name="Garbe J."/>
        </authorList>
    </citation>
    <scope>NUCLEOTIDE SEQUENCE</scope>
    <source>
        <strain evidence="1">Duluth1</strain>
        <tissue evidence="1">Whole animal</tissue>
    </source>
</reference>
<accession>A0A9D4MS17</accession>
<proteinExistence type="predicted"/>
<reference evidence="1" key="1">
    <citation type="journal article" date="2019" name="bioRxiv">
        <title>The Genome of the Zebra Mussel, Dreissena polymorpha: A Resource for Invasive Species Research.</title>
        <authorList>
            <person name="McCartney M.A."/>
            <person name="Auch B."/>
            <person name="Kono T."/>
            <person name="Mallez S."/>
            <person name="Zhang Y."/>
            <person name="Obille A."/>
            <person name="Becker A."/>
            <person name="Abrahante J.E."/>
            <person name="Garbe J."/>
            <person name="Badalamenti J.P."/>
            <person name="Herman A."/>
            <person name="Mangelson H."/>
            <person name="Liachko I."/>
            <person name="Sullivan S."/>
            <person name="Sone E.D."/>
            <person name="Koren S."/>
            <person name="Silverstein K.A.T."/>
            <person name="Beckman K.B."/>
            <person name="Gohl D.M."/>
        </authorList>
    </citation>
    <scope>NUCLEOTIDE SEQUENCE</scope>
    <source>
        <strain evidence="1">Duluth1</strain>
        <tissue evidence="1">Whole animal</tissue>
    </source>
</reference>
<name>A0A9D4MS17_DREPO</name>
<sequence>MSDKVPETSGVLQDTVLGPILFLIHIHDFADYIKYRTLRPFADDSIIYKNIHNLSNFQHLQLNIVAAG</sequence>
<evidence type="ECO:0000313" key="2">
    <source>
        <dbReference type="Proteomes" id="UP000828390"/>
    </source>
</evidence>
<comment type="caution">
    <text evidence="1">The sequence shown here is derived from an EMBL/GenBank/DDBJ whole genome shotgun (WGS) entry which is preliminary data.</text>
</comment>
<organism evidence="1 2">
    <name type="scientific">Dreissena polymorpha</name>
    <name type="common">Zebra mussel</name>
    <name type="synonym">Mytilus polymorpha</name>
    <dbReference type="NCBI Taxonomy" id="45954"/>
    <lineage>
        <taxon>Eukaryota</taxon>
        <taxon>Metazoa</taxon>
        <taxon>Spiralia</taxon>
        <taxon>Lophotrochozoa</taxon>
        <taxon>Mollusca</taxon>
        <taxon>Bivalvia</taxon>
        <taxon>Autobranchia</taxon>
        <taxon>Heteroconchia</taxon>
        <taxon>Euheterodonta</taxon>
        <taxon>Imparidentia</taxon>
        <taxon>Neoheterodontei</taxon>
        <taxon>Myida</taxon>
        <taxon>Dreissenoidea</taxon>
        <taxon>Dreissenidae</taxon>
        <taxon>Dreissena</taxon>
    </lineage>
</organism>
<dbReference type="EMBL" id="JAIWYP010000001">
    <property type="protein sequence ID" value="KAH3882305.1"/>
    <property type="molecule type" value="Genomic_DNA"/>
</dbReference>
<dbReference type="AlphaFoldDB" id="A0A9D4MS17"/>
<evidence type="ECO:0008006" key="3">
    <source>
        <dbReference type="Google" id="ProtNLM"/>
    </source>
</evidence>
<evidence type="ECO:0000313" key="1">
    <source>
        <dbReference type="EMBL" id="KAH3882305.1"/>
    </source>
</evidence>
<protein>
    <recommendedName>
        <fullName evidence="3">Reverse transcriptase domain-containing protein</fullName>
    </recommendedName>
</protein>
<keyword evidence="2" id="KW-1185">Reference proteome</keyword>
<gene>
    <name evidence="1" type="ORF">DPMN_006240</name>
</gene>
<dbReference type="Proteomes" id="UP000828390">
    <property type="component" value="Unassembled WGS sequence"/>
</dbReference>